<feature type="compositionally biased region" description="Basic and acidic residues" evidence="1">
    <location>
        <begin position="12"/>
        <end position="24"/>
    </location>
</feature>
<gene>
    <name evidence="3" type="ORF">CORC01_07369</name>
</gene>
<feature type="region of interest" description="Disordered" evidence="1">
    <location>
        <begin position="1"/>
        <end position="36"/>
    </location>
</feature>
<dbReference type="Gene3D" id="2.120.10.70">
    <property type="entry name" value="Fucose-specific lectin"/>
    <property type="match status" value="1"/>
</dbReference>
<dbReference type="Proteomes" id="UP000176998">
    <property type="component" value="Unassembled WGS sequence"/>
</dbReference>
<dbReference type="SUPFAM" id="SSF89372">
    <property type="entry name" value="Fucose-specific lectin"/>
    <property type="match status" value="1"/>
</dbReference>
<feature type="transmembrane region" description="Helical" evidence="2">
    <location>
        <begin position="84"/>
        <end position="109"/>
    </location>
</feature>
<dbReference type="RefSeq" id="XP_022474469.1">
    <property type="nucleotide sequence ID" value="XM_022619006.1"/>
</dbReference>
<evidence type="ECO:0000313" key="3">
    <source>
        <dbReference type="EMBL" id="OHE97314.1"/>
    </source>
</evidence>
<dbReference type="EMBL" id="MJBS01000059">
    <property type="protein sequence ID" value="OHE97314.1"/>
    <property type="molecule type" value="Genomic_DNA"/>
</dbReference>
<dbReference type="GeneID" id="34560516"/>
<keyword evidence="4" id="KW-1185">Reference proteome</keyword>
<name>A0A1G4B7E8_9PEZI</name>
<evidence type="ECO:0000313" key="4">
    <source>
        <dbReference type="Proteomes" id="UP000176998"/>
    </source>
</evidence>
<keyword evidence="2" id="KW-1133">Transmembrane helix</keyword>
<dbReference type="OrthoDB" id="5396810at2759"/>
<reference evidence="3 4" key="1">
    <citation type="submission" date="2016-09" db="EMBL/GenBank/DDBJ databases">
        <authorList>
            <person name="Capua I."/>
            <person name="De Benedictis P."/>
            <person name="Joannis T."/>
            <person name="Lombin L.H."/>
            <person name="Cattoli G."/>
        </authorList>
    </citation>
    <scope>NUCLEOTIDE SEQUENCE [LARGE SCALE GENOMIC DNA]</scope>
    <source>
        <strain evidence="3 4">IMI 309357</strain>
    </source>
</reference>
<evidence type="ECO:0008006" key="5">
    <source>
        <dbReference type="Google" id="ProtNLM"/>
    </source>
</evidence>
<evidence type="ECO:0000256" key="1">
    <source>
        <dbReference type="SAM" id="MobiDB-lite"/>
    </source>
</evidence>
<protein>
    <recommendedName>
        <fullName evidence="5">Fucose-specific lectin</fullName>
    </recommendedName>
</protein>
<keyword evidence="2" id="KW-0472">Membrane</keyword>
<evidence type="ECO:0000256" key="2">
    <source>
        <dbReference type="SAM" id="Phobius"/>
    </source>
</evidence>
<dbReference type="STRING" id="1209926.A0A1G4B7E8"/>
<keyword evidence="2" id="KW-0812">Transmembrane</keyword>
<accession>A0A1G4B7E8</accession>
<proteinExistence type="predicted"/>
<comment type="caution">
    <text evidence="3">The sequence shown here is derived from an EMBL/GenBank/DDBJ whole genome shotgun (WGS) entry which is preliminary data.</text>
</comment>
<sequence length="466" mass="50951">MAGAQAYSTLEVDPRRPEAGLEVHHGHRTSAWNTESQYLQRTSDLHQKLDEHSYDQHYPRQRDDHESTAKNGRKDTICGLSRRVFIIVLVVSLLILIGAIAGGVAGGVLSRRNTTGNSSRCILDTSRLAAANRTSGGLEQRTVFFQDGSGALMARSLRAPSAEWATTNLTLKFQSTTEAISIPRGAPMAALACADYGCGETRLFYIGTDDFIHDVKEGEIAQWNSGGQVVAARLSPLPGSQIAVTFTRRLPNEEERKESDAERLNRLIAYQGLNGKVYVANDTDRYVNPQELGSMPNWTKNTSLAMITQFGGVVLDEVSLVAKGTGAADSEVSMIEARYDIQNKIWVQEPAVVDNIPQSQDSSSTATPQFAATMRNNWLDSIYLALNPDGTMTVRIIGQRNETMDQITLEKSGGELARFSAIATTMDGHLYGIVDDSIREYSFDTSDASILHLDGTVYDCSGDRST</sequence>
<dbReference type="AlphaFoldDB" id="A0A1G4B7E8"/>
<organism evidence="3 4">
    <name type="scientific">Colletotrichum orchidophilum</name>
    <dbReference type="NCBI Taxonomy" id="1209926"/>
    <lineage>
        <taxon>Eukaryota</taxon>
        <taxon>Fungi</taxon>
        <taxon>Dikarya</taxon>
        <taxon>Ascomycota</taxon>
        <taxon>Pezizomycotina</taxon>
        <taxon>Sordariomycetes</taxon>
        <taxon>Hypocreomycetidae</taxon>
        <taxon>Glomerellales</taxon>
        <taxon>Glomerellaceae</taxon>
        <taxon>Colletotrichum</taxon>
    </lineage>
</organism>
<feature type="region of interest" description="Disordered" evidence="1">
    <location>
        <begin position="54"/>
        <end position="73"/>
    </location>
</feature>